<dbReference type="PROSITE" id="PS51257">
    <property type="entry name" value="PROKAR_LIPOPROTEIN"/>
    <property type="match status" value="1"/>
</dbReference>
<feature type="domain" description="Flavodoxin-like" evidence="3">
    <location>
        <begin position="77"/>
        <end position="236"/>
    </location>
</feature>
<evidence type="ECO:0000313" key="5">
    <source>
        <dbReference type="Proteomes" id="UP000760668"/>
    </source>
</evidence>
<sequence length="236" mass="25269">MKFTWKKLLSLSLAAVMALSLAACGQSDTTDDSQSAGQSQEETSTPAPTPTPENGEDISTPDASEPEDSQSGESGGVLVVYYSATGNTEAVAGYIAEATGGDLFELEPAEPYTDADLNWTDENSRVTLEHEDESLRDVELVADTVDNWDSYDTVFIGYPIWWGIAAWPVDTFVETNDFTGKTVIPFCTSSSSGLGQSGELLAEMAGTGDWQEGERFRSSASQEDVTEWVDSLGLSA</sequence>
<evidence type="ECO:0000256" key="2">
    <source>
        <dbReference type="SAM" id="SignalP"/>
    </source>
</evidence>
<dbReference type="EMBL" id="DYUC01000104">
    <property type="protein sequence ID" value="HJG87393.1"/>
    <property type="molecule type" value="Genomic_DNA"/>
</dbReference>
<dbReference type="GO" id="GO:0009055">
    <property type="term" value="F:electron transfer activity"/>
    <property type="evidence" value="ECO:0007669"/>
    <property type="project" value="InterPro"/>
</dbReference>
<name>A0A921MML8_9FIRM</name>
<dbReference type="Pfam" id="PF12682">
    <property type="entry name" value="Flavodoxin_4"/>
    <property type="match status" value="1"/>
</dbReference>
<feature type="region of interest" description="Disordered" evidence="1">
    <location>
        <begin position="25"/>
        <end position="73"/>
    </location>
</feature>
<accession>A0A921MML8</accession>
<evidence type="ECO:0000256" key="1">
    <source>
        <dbReference type="SAM" id="MobiDB-lite"/>
    </source>
</evidence>
<dbReference type="Proteomes" id="UP000760668">
    <property type="component" value="Unassembled WGS sequence"/>
</dbReference>
<dbReference type="RefSeq" id="WP_304248286.1">
    <property type="nucleotide sequence ID" value="NZ_DYUC01000104.1"/>
</dbReference>
<dbReference type="PROSITE" id="PS50902">
    <property type="entry name" value="FLAVODOXIN_LIKE"/>
    <property type="match status" value="1"/>
</dbReference>
<keyword evidence="2" id="KW-0732">Signal</keyword>
<evidence type="ECO:0000313" key="4">
    <source>
        <dbReference type="EMBL" id="HJG87393.1"/>
    </source>
</evidence>
<dbReference type="AlphaFoldDB" id="A0A921MML8"/>
<dbReference type="InterPro" id="IPR001226">
    <property type="entry name" value="Flavodoxin_CS"/>
</dbReference>
<organism evidence="4 5">
    <name type="scientific">Pseudoflavonifractor capillosus</name>
    <dbReference type="NCBI Taxonomy" id="106588"/>
    <lineage>
        <taxon>Bacteria</taxon>
        <taxon>Bacillati</taxon>
        <taxon>Bacillota</taxon>
        <taxon>Clostridia</taxon>
        <taxon>Eubacteriales</taxon>
        <taxon>Oscillospiraceae</taxon>
        <taxon>Pseudoflavonifractor</taxon>
    </lineage>
</organism>
<gene>
    <name evidence="4" type="ORF">K8V01_10280</name>
</gene>
<feature type="chain" id="PRO_5037571672" evidence="2">
    <location>
        <begin position="23"/>
        <end position="236"/>
    </location>
</feature>
<comment type="caution">
    <text evidence="4">The sequence shown here is derived from an EMBL/GenBank/DDBJ whole genome shotgun (WGS) entry which is preliminary data.</text>
</comment>
<protein>
    <submittedName>
        <fullName evidence="4">Flavodoxin</fullName>
    </submittedName>
</protein>
<proteinExistence type="predicted"/>
<dbReference type="InterPro" id="IPR008254">
    <property type="entry name" value="Flavodoxin/NO_synth"/>
</dbReference>
<dbReference type="SUPFAM" id="SSF52218">
    <property type="entry name" value="Flavoproteins"/>
    <property type="match status" value="1"/>
</dbReference>
<dbReference type="PANTHER" id="PTHR39201:SF1">
    <property type="entry name" value="FLAVODOXIN-LIKE DOMAIN-CONTAINING PROTEIN"/>
    <property type="match status" value="1"/>
</dbReference>
<feature type="signal peptide" evidence="2">
    <location>
        <begin position="1"/>
        <end position="22"/>
    </location>
</feature>
<dbReference type="GO" id="GO:0010181">
    <property type="term" value="F:FMN binding"/>
    <property type="evidence" value="ECO:0007669"/>
    <property type="project" value="InterPro"/>
</dbReference>
<dbReference type="InterPro" id="IPR029039">
    <property type="entry name" value="Flavoprotein-like_sf"/>
</dbReference>
<reference evidence="4" key="2">
    <citation type="submission" date="2021-09" db="EMBL/GenBank/DDBJ databases">
        <authorList>
            <person name="Gilroy R."/>
        </authorList>
    </citation>
    <scope>NUCLEOTIDE SEQUENCE</scope>
    <source>
        <strain evidence="4">CHK179-5677</strain>
    </source>
</reference>
<dbReference type="PROSITE" id="PS00201">
    <property type="entry name" value="FLAVODOXIN"/>
    <property type="match status" value="1"/>
</dbReference>
<feature type="compositionally biased region" description="Polar residues" evidence="1">
    <location>
        <begin position="26"/>
        <end position="40"/>
    </location>
</feature>
<reference evidence="4" key="1">
    <citation type="journal article" date="2021" name="PeerJ">
        <title>Extensive microbial diversity within the chicken gut microbiome revealed by metagenomics and culture.</title>
        <authorList>
            <person name="Gilroy R."/>
            <person name="Ravi A."/>
            <person name="Getino M."/>
            <person name="Pursley I."/>
            <person name="Horton D.L."/>
            <person name="Alikhan N.F."/>
            <person name="Baker D."/>
            <person name="Gharbi K."/>
            <person name="Hall N."/>
            <person name="Watson M."/>
            <person name="Adriaenssens E.M."/>
            <person name="Foster-Nyarko E."/>
            <person name="Jarju S."/>
            <person name="Secka A."/>
            <person name="Antonio M."/>
            <person name="Oren A."/>
            <person name="Chaudhuri R.R."/>
            <person name="La Ragione R."/>
            <person name="Hildebrand F."/>
            <person name="Pallen M.J."/>
        </authorList>
    </citation>
    <scope>NUCLEOTIDE SEQUENCE</scope>
    <source>
        <strain evidence="4">CHK179-5677</strain>
    </source>
</reference>
<dbReference type="PANTHER" id="PTHR39201">
    <property type="entry name" value="EXPORTED PROTEIN-RELATED"/>
    <property type="match status" value="1"/>
</dbReference>
<dbReference type="Gene3D" id="3.40.50.360">
    <property type="match status" value="1"/>
</dbReference>
<evidence type="ECO:0000259" key="3">
    <source>
        <dbReference type="PROSITE" id="PS50902"/>
    </source>
</evidence>
<dbReference type="GO" id="GO:0016651">
    <property type="term" value="F:oxidoreductase activity, acting on NAD(P)H"/>
    <property type="evidence" value="ECO:0007669"/>
    <property type="project" value="UniProtKB-ARBA"/>
</dbReference>